<comment type="catalytic activity">
    <reaction evidence="1 6">
        <text>6-phospho-D-glucono-1,5-lactone + H2O = 6-phospho-D-gluconate + H(+)</text>
        <dbReference type="Rhea" id="RHEA:12556"/>
        <dbReference type="ChEBI" id="CHEBI:15377"/>
        <dbReference type="ChEBI" id="CHEBI:15378"/>
        <dbReference type="ChEBI" id="CHEBI:57955"/>
        <dbReference type="ChEBI" id="CHEBI:58759"/>
        <dbReference type="EC" id="3.1.1.31"/>
    </reaction>
</comment>
<name>A0A427XX99_9TREE</name>
<dbReference type="PANTHER" id="PTHR11054">
    <property type="entry name" value="6-PHOSPHOGLUCONOLACTONASE"/>
    <property type="match status" value="1"/>
</dbReference>
<proteinExistence type="inferred from homology"/>
<evidence type="ECO:0000256" key="4">
    <source>
        <dbReference type="ARBA" id="ARBA00013198"/>
    </source>
</evidence>
<evidence type="ECO:0000256" key="1">
    <source>
        <dbReference type="ARBA" id="ARBA00000832"/>
    </source>
</evidence>
<comment type="similarity">
    <text evidence="3 6">Belongs to the glucosamine/galactosamine-6-phosphate isomerase family. 6-phosphogluconolactonase subfamily.</text>
</comment>
<dbReference type="InterPro" id="IPR005900">
    <property type="entry name" value="6-phosphogluconolactonase_DevB"/>
</dbReference>
<dbReference type="UniPathway" id="UPA00115">
    <property type="reaction ID" value="UER00409"/>
</dbReference>
<evidence type="ECO:0000256" key="3">
    <source>
        <dbReference type="ARBA" id="ARBA00010662"/>
    </source>
</evidence>
<evidence type="ECO:0000256" key="2">
    <source>
        <dbReference type="ARBA" id="ARBA00004961"/>
    </source>
</evidence>
<dbReference type="CDD" id="cd01400">
    <property type="entry name" value="6PGL"/>
    <property type="match status" value="1"/>
</dbReference>
<dbReference type="SUPFAM" id="SSF100950">
    <property type="entry name" value="NagB/RpiA/CoA transferase-like"/>
    <property type="match status" value="1"/>
</dbReference>
<dbReference type="NCBIfam" id="TIGR01198">
    <property type="entry name" value="pgl"/>
    <property type="match status" value="1"/>
</dbReference>
<accession>A0A427XX99</accession>
<dbReference type="GO" id="GO:0006098">
    <property type="term" value="P:pentose-phosphate shunt"/>
    <property type="evidence" value="ECO:0007669"/>
    <property type="project" value="UniProtKB-UniPathway"/>
</dbReference>
<dbReference type="PANTHER" id="PTHR11054:SF0">
    <property type="entry name" value="6-PHOSPHOGLUCONOLACTONASE"/>
    <property type="match status" value="1"/>
</dbReference>
<comment type="pathway">
    <text evidence="2 6">Carbohydrate degradation; pentose phosphate pathway; D-ribulose 5-phosphate from D-glucose 6-phosphate (oxidative stage): step 2/3.</text>
</comment>
<dbReference type="EMBL" id="RSCE01000004">
    <property type="protein sequence ID" value="RSH83494.1"/>
    <property type="molecule type" value="Genomic_DNA"/>
</dbReference>
<sequence>MSAPILYAFDSVPQLQQSLADFILAAQTAAIAKHGQFTVALSGGSLPNNLVPLAKVDGIQWDKWAVFFADERIVPLDNAESNYAACAKAFLAHVPIKPEQVHPLNAKLFRSWTVTDPLVQPADAAGSAEEAQEIADDYAKQIAEVFKTTDTPSFDLILLGMGPDGHTCSLFPGHPLLDEKSVTVAKILDSPKPPPRRVTLTYPVLDKASHIAFVATGAGKQEMLAQILDQPELGLPCSRVRPNALDITMTHVSPPADNHSPGNVYWFVDKAAAEQTKYSQSAFEVRSSL</sequence>
<dbReference type="FunFam" id="3.40.50.1360:FF:000005">
    <property type="entry name" value="6-phosphogluconolactonase"/>
    <property type="match status" value="1"/>
</dbReference>
<dbReference type="InterPro" id="IPR037171">
    <property type="entry name" value="NagB/RpiA_transferase-like"/>
</dbReference>
<evidence type="ECO:0000256" key="6">
    <source>
        <dbReference type="RuleBase" id="RU365095"/>
    </source>
</evidence>
<keyword evidence="9" id="KW-1185">Reference proteome</keyword>
<protein>
    <recommendedName>
        <fullName evidence="4 6">6-phosphogluconolactonase</fullName>
        <shortName evidence="6">6PGL</shortName>
        <ecNumber evidence="4 6">3.1.1.31</ecNumber>
    </recommendedName>
</protein>
<dbReference type="RefSeq" id="XP_028477446.1">
    <property type="nucleotide sequence ID" value="XM_028622554.1"/>
</dbReference>
<dbReference type="EC" id="3.1.1.31" evidence="4 6"/>
<evidence type="ECO:0000313" key="9">
    <source>
        <dbReference type="Proteomes" id="UP000279236"/>
    </source>
</evidence>
<dbReference type="STRING" id="105984.A0A427XX99"/>
<dbReference type="GeneID" id="39591723"/>
<dbReference type="GO" id="GO:0017057">
    <property type="term" value="F:6-phosphogluconolactonase activity"/>
    <property type="evidence" value="ECO:0007669"/>
    <property type="project" value="UniProtKB-UniRule"/>
</dbReference>
<comment type="function">
    <text evidence="6">Hydrolysis of 6-phosphogluconolactone to 6-phosphogluconate.</text>
</comment>
<feature type="domain" description="Glucosamine/galactosamine-6-phosphate isomerase" evidence="7">
    <location>
        <begin position="14"/>
        <end position="245"/>
    </location>
</feature>
<evidence type="ECO:0000256" key="5">
    <source>
        <dbReference type="ARBA" id="ARBA00022801"/>
    </source>
</evidence>
<organism evidence="8 9">
    <name type="scientific">Apiotrichum porosum</name>
    <dbReference type="NCBI Taxonomy" id="105984"/>
    <lineage>
        <taxon>Eukaryota</taxon>
        <taxon>Fungi</taxon>
        <taxon>Dikarya</taxon>
        <taxon>Basidiomycota</taxon>
        <taxon>Agaricomycotina</taxon>
        <taxon>Tremellomycetes</taxon>
        <taxon>Trichosporonales</taxon>
        <taxon>Trichosporonaceae</taxon>
        <taxon>Apiotrichum</taxon>
    </lineage>
</organism>
<dbReference type="AlphaFoldDB" id="A0A427XX99"/>
<dbReference type="Pfam" id="PF01182">
    <property type="entry name" value="Glucosamine_iso"/>
    <property type="match status" value="1"/>
</dbReference>
<dbReference type="GO" id="GO:0005975">
    <property type="term" value="P:carbohydrate metabolic process"/>
    <property type="evidence" value="ECO:0007669"/>
    <property type="project" value="UniProtKB-UniRule"/>
</dbReference>
<dbReference type="Gene3D" id="3.40.50.1360">
    <property type="match status" value="1"/>
</dbReference>
<reference evidence="8 9" key="1">
    <citation type="submission" date="2018-11" db="EMBL/GenBank/DDBJ databases">
        <title>Genome sequence of Apiotrichum porosum DSM 27194.</title>
        <authorList>
            <person name="Aliyu H."/>
            <person name="Gorte O."/>
            <person name="Ochsenreither K."/>
        </authorList>
    </citation>
    <scope>NUCLEOTIDE SEQUENCE [LARGE SCALE GENOMIC DNA]</scope>
    <source>
        <strain evidence="8 9">DSM 27194</strain>
    </source>
</reference>
<dbReference type="InterPro" id="IPR006148">
    <property type="entry name" value="Glc/Gal-6P_isomerase"/>
</dbReference>
<evidence type="ECO:0000313" key="8">
    <source>
        <dbReference type="EMBL" id="RSH83494.1"/>
    </source>
</evidence>
<evidence type="ECO:0000259" key="7">
    <source>
        <dbReference type="Pfam" id="PF01182"/>
    </source>
</evidence>
<keyword evidence="5 6" id="KW-0378">Hydrolase</keyword>
<dbReference type="InterPro" id="IPR039104">
    <property type="entry name" value="6PGL"/>
</dbReference>
<comment type="caution">
    <text evidence="8">The sequence shown here is derived from an EMBL/GenBank/DDBJ whole genome shotgun (WGS) entry which is preliminary data.</text>
</comment>
<dbReference type="OrthoDB" id="432544at2759"/>
<dbReference type="Proteomes" id="UP000279236">
    <property type="component" value="Unassembled WGS sequence"/>
</dbReference>
<gene>
    <name evidence="8" type="primary">SOL1_2</name>
    <name evidence="8" type="ORF">EHS24_007180</name>
</gene>